<protein>
    <recommendedName>
        <fullName evidence="4">DUF2020 domain-containing protein</fullName>
    </recommendedName>
</protein>
<evidence type="ECO:0000313" key="2">
    <source>
        <dbReference type="EMBL" id="MFC7614817.1"/>
    </source>
</evidence>
<evidence type="ECO:0000313" key="3">
    <source>
        <dbReference type="Proteomes" id="UP001596512"/>
    </source>
</evidence>
<sequence length="194" mass="19808">MLRRALAPAAVLLLVTACSGRENDLYTYYDDPTTEAVPTVEPTRVVAAAPTTTRATPTTTTASVDLAAVLLTDADLADEGVSAAEGGPAGACPVDAAWEYPSGSTLVQAVRAGDDWETAFAGCVDPDAEGPELGDLGDDRRSWCFTEAERRGCGAVVAKDGLVTVVVVEAGSTQRAGEAVARIAPLAAGALDRA</sequence>
<feature type="chain" id="PRO_5047540894" description="DUF2020 domain-containing protein" evidence="1">
    <location>
        <begin position="21"/>
        <end position="194"/>
    </location>
</feature>
<reference evidence="3" key="1">
    <citation type="journal article" date="2019" name="Int. J. Syst. Evol. Microbiol.">
        <title>The Global Catalogue of Microorganisms (GCM) 10K type strain sequencing project: providing services to taxonomists for standard genome sequencing and annotation.</title>
        <authorList>
            <consortium name="The Broad Institute Genomics Platform"/>
            <consortium name="The Broad Institute Genome Sequencing Center for Infectious Disease"/>
            <person name="Wu L."/>
            <person name="Ma J."/>
        </authorList>
    </citation>
    <scope>NUCLEOTIDE SEQUENCE [LARGE SCALE GENOMIC DNA]</scope>
    <source>
        <strain evidence="3">JCM 17695</strain>
    </source>
</reference>
<dbReference type="Proteomes" id="UP001596512">
    <property type="component" value="Unassembled WGS sequence"/>
</dbReference>
<dbReference type="PROSITE" id="PS51257">
    <property type="entry name" value="PROKAR_LIPOPROTEIN"/>
    <property type="match status" value="1"/>
</dbReference>
<organism evidence="2 3">
    <name type="scientific">Actinokineospora soli</name>
    <dbReference type="NCBI Taxonomy" id="1048753"/>
    <lineage>
        <taxon>Bacteria</taxon>
        <taxon>Bacillati</taxon>
        <taxon>Actinomycetota</taxon>
        <taxon>Actinomycetes</taxon>
        <taxon>Pseudonocardiales</taxon>
        <taxon>Pseudonocardiaceae</taxon>
        <taxon>Actinokineospora</taxon>
    </lineage>
</organism>
<evidence type="ECO:0000256" key="1">
    <source>
        <dbReference type="SAM" id="SignalP"/>
    </source>
</evidence>
<feature type="signal peptide" evidence="1">
    <location>
        <begin position="1"/>
        <end position="20"/>
    </location>
</feature>
<keyword evidence="3" id="KW-1185">Reference proteome</keyword>
<name>A0ABW2TM23_9PSEU</name>
<evidence type="ECO:0008006" key="4">
    <source>
        <dbReference type="Google" id="ProtNLM"/>
    </source>
</evidence>
<accession>A0ABW2TM23</accession>
<comment type="caution">
    <text evidence="2">The sequence shown here is derived from an EMBL/GenBank/DDBJ whole genome shotgun (WGS) entry which is preliminary data.</text>
</comment>
<proteinExistence type="predicted"/>
<gene>
    <name evidence="2" type="ORF">ACFQV2_16140</name>
</gene>
<keyword evidence="1" id="KW-0732">Signal</keyword>
<dbReference type="EMBL" id="JBHTEY010000004">
    <property type="protein sequence ID" value="MFC7614817.1"/>
    <property type="molecule type" value="Genomic_DNA"/>
</dbReference>